<dbReference type="InterPro" id="IPR000073">
    <property type="entry name" value="AB_hydrolase_1"/>
</dbReference>
<dbReference type="PANTHER" id="PTHR43798:SF33">
    <property type="entry name" value="HYDROLASE, PUTATIVE (AFU_ORTHOLOGUE AFUA_2G14860)-RELATED"/>
    <property type="match status" value="1"/>
</dbReference>
<reference evidence="2 3" key="1">
    <citation type="submission" date="2019-11" db="EMBL/GenBank/DDBJ databases">
        <title>Novel species isolated from a subtropical stream in China.</title>
        <authorList>
            <person name="Lu H."/>
        </authorList>
    </citation>
    <scope>NUCLEOTIDE SEQUENCE [LARGE SCALE GENOMIC DNA]</scope>
    <source>
        <strain evidence="2 3">FT80W</strain>
    </source>
</reference>
<gene>
    <name evidence="2" type="ORF">GJ699_14970</name>
</gene>
<feature type="domain" description="AB hydrolase-1" evidence="1">
    <location>
        <begin position="3"/>
        <end position="237"/>
    </location>
</feature>
<sequence>MKPAVVLLHSSMSSKSQWLPLKAQLEASWRCIAVDLQGYGAAPFPSDAGEGYQHTLAHEVDAVMATVAARLEPGEAFHLVGHSFGGVCALHLARRLPERVQSLTLFEPVAFHLLPPSHPAREEIVAVTDSIKAAASERDATRVFIDYWNRAGAFDDAPHSAQDKMAAQIAKVLLDFQALLGEPATLADLGMLTMPSLVMAGERSPASTRLLVEALAAALPNATTTSTRGGHMAPITHGDAVNPLIASFLASQTADAQQ</sequence>
<keyword evidence="3" id="KW-1185">Reference proteome</keyword>
<dbReference type="AlphaFoldDB" id="A0A6I2L385"/>
<dbReference type="RefSeq" id="WP_154377541.1">
    <property type="nucleotide sequence ID" value="NZ_WKJK01000007.1"/>
</dbReference>
<evidence type="ECO:0000313" key="2">
    <source>
        <dbReference type="EMBL" id="MRW91294.1"/>
    </source>
</evidence>
<dbReference type="Gene3D" id="3.40.50.1820">
    <property type="entry name" value="alpha/beta hydrolase"/>
    <property type="match status" value="1"/>
</dbReference>
<keyword evidence="2" id="KW-0378">Hydrolase</keyword>
<dbReference type="PANTHER" id="PTHR43798">
    <property type="entry name" value="MONOACYLGLYCEROL LIPASE"/>
    <property type="match status" value="1"/>
</dbReference>
<accession>A0A6I2L385</accession>
<evidence type="ECO:0000313" key="3">
    <source>
        <dbReference type="Proteomes" id="UP000433309"/>
    </source>
</evidence>
<name>A0A6I2L385_9BURK</name>
<dbReference type="PRINTS" id="PR00111">
    <property type="entry name" value="ABHYDROLASE"/>
</dbReference>
<dbReference type="Pfam" id="PF00561">
    <property type="entry name" value="Abhydrolase_1"/>
    <property type="match status" value="1"/>
</dbReference>
<organism evidence="2 3">
    <name type="scientific">Duganella guangzhouensis</name>
    <dbReference type="NCBI Taxonomy" id="2666084"/>
    <lineage>
        <taxon>Bacteria</taxon>
        <taxon>Pseudomonadati</taxon>
        <taxon>Pseudomonadota</taxon>
        <taxon>Betaproteobacteria</taxon>
        <taxon>Burkholderiales</taxon>
        <taxon>Oxalobacteraceae</taxon>
        <taxon>Telluria group</taxon>
        <taxon>Duganella</taxon>
    </lineage>
</organism>
<proteinExistence type="predicted"/>
<dbReference type="Proteomes" id="UP000433309">
    <property type="component" value="Unassembled WGS sequence"/>
</dbReference>
<evidence type="ECO:0000259" key="1">
    <source>
        <dbReference type="Pfam" id="PF00561"/>
    </source>
</evidence>
<dbReference type="InterPro" id="IPR050266">
    <property type="entry name" value="AB_hydrolase_sf"/>
</dbReference>
<comment type="caution">
    <text evidence="2">The sequence shown here is derived from an EMBL/GenBank/DDBJ whole genome shotgun (WGS) entry which is preliminary data.</text>
</comment>
<dbReference type="GO" id="GO:0016787">
    <property type="term" value="F:hydrolase activity"/>
    <property type="evidence" value="ECO:0007669"/>
    <property type="project" value="UniProtKB-KW"/>
</dbReference>
<protein>
    <submittedName>
        <fullName evidence="2">Alpha/beta fold hydrolase</fullName>
    </submittedName>
</protein>
<dbReference type="EMBL" id="WKJK01000007">
    <property type="protein sequence ID" value="MRW91294.1"/>
    <property type="molecule type" value="Genomic_DNA"/>
</dbReference>
<dbReference type="SUPFAM" id="SSF53474">
    <property type="entry name" value="alpha/beta-Hydrolases"/>
    <property type="match status" value="1"/>
</dbReference>
<dbReference type="InterPro" id="IPR029058">
    <property type="entry name" value="AB_hydrolase_fold"/>
</dbReference>
<dbReference type="GO" id="GO:0016020">
    <property type="term" value="C:membrane"/>
    <property type="evidence" value="ECO:0007669"/>
    <property type="project" value="TreeGrafter"/>
</dbReference>